<keyword evidence="6" id="KW-0548">Nucleotidyltransferase</keyword>
<feature type="region of interest" description="Disordered" evidence="4">
    <location>
        <begin position="1"/>
        <end position="22"/>
    </location>
</feature>
<keyword evidence="3" id="KW-0501">Molybdenum cofactor biosynthesis</keyword>
<comment type="pathway">
    <text evidence="2">Cofactor biosynthesis; molybdopterin biosynthesis.</text>
</comment>
<comment type="function">
    <text evidence="1">May be involved in the biosynthesis of molybdopterin.</text>
</comment>
<accession>A0ABR6WGU0</accession>
<dbReference type="NCBIfam" id="TIGR00177">
    <property type="entry name" value="molyb_syn"/>
    <property type="match status" value="1"/>
</dbReference>
<organism evidence="6 7">
    <name type="scientific">Acetobacterium tundrae</name>
    <dbReference type="NCBI Taxonomy" id="132932"/>
    <lineage>
        <taxon>Bacteria</taxon>
        <taxon>Bacillati</taxon>
        <taxon>Bacillota</taxon>
        <taxon>Clostridia</taxon>
        <taxon>Eubacteriales</taxon>
        <taxon>Eubacteriaceae</taxon>
        <taxon>Acetobacterium</taxon>
    </lineage>
</organism>
<dbReference type="PROSITE" id="PS01078">
    <property type="entry name" value="MOCF_BIOSYNTHESIS_1"/>
    <property type="match status" value="1"/>
</dbReference>
<name>A0ABR6WGU0_9FIRM</name>
<dbReference type="Pfam" id="PF00994">
    <property type="entry name" value="MoCF_biosynth"/>
    <property type="match status" value="1"/>
</dbReference>
<sequence length="167" mass="18038">MYRTGIMTLSDKGSQGQREDKSGPLIQTMLESVGNYDVVKTTILPDDVDTIKESLIAWVDADNLDLILTTGGTGFSQRDWTPEATAAVCDRMAPGIPEAMRYYSLQITPKAMLSRATAGIRKRTLIINLPGSPKAVKENLEAILPALDHGLEMLLSSGSADCGEPIK</sequence>
<dbReference type="CDD" id="cd00886">
    <property type="entry name" value="MogA_MoaB"/>
    <property type="match status" value="1"/>
</dbReference>
<dbReference type="InterPro" id="IPR001453">
    <property type="entry name" value="MoaB/Mog_dom"/>
</dbReference>
<dbReference type="PANTHER" id="PTHR43764">
    <property type="entry name" value="MOLYBDENUM COFACTOR BIOSYNTHESIS"/>
    <property type="match status" value="1"/>
</dbReference>
<proteinExistence type="predicted"/>
<dbReference type="NCBIfam" id="NF006932">
    <property type="entry name" value="PRK09417.1"/>
    <property type="match status" value="1"/>
</dbReference>
<reference evidence="6 7" key="1">
    <citation type="journal article" date="2020" name="mSystems">
        <title>Defining Genomic and Predicted Metabolic Features of the Acetobacterium Genus.</title>
        <authorList>
            <person name="Ross D.E."/>
            <person name="Marshall C.W."/>
            <person name="Gulliver D."/>
            <person name="May H.D."/>
            <person name="Norman R.S."/>
        </authorList>
    </citation>
    <scope>NUCLEOTIDE SEQUENCE [LARGE SCALE GENOMIC DNA]</scope>
    <source>
        <strain evidence="6 7">DSM 9173</strain>
    </source>
</reference>
<dbReference type="EC" id="2.7.7.75" evidence="6"/>
<dbReference type="InterPro" id="IPR008284">
    <property type="entry name" value="MoCF_biosynth_CS"/>
</dbReference>
<dbReference type="InterPro" id="IPR051920">
    <property type="entry name" value="MPT_Adenylyltrnsfr/MoaC-Rel"/>
</dbReference>
<keyword evidence="7" id="KW-1185">Reference proteome</keyword>
<dbReference type="SUPFAM" id="SSF53218">
    <property type="entry name" value="Molybdenum cofactor biosynthesis proteins"/>
    <property type="match status" value="1"/>
</dbReference>
<feature type="domain" description="MoaB/Mog" evidence="5">
    <location>
        <begin position="5"/>
        <end position="150"/>
    </location>
</feature>
<evidence type="ECO:0000313" key="6">
    <source>
        <dbReference type="EMBL" id="MBC3795696.1"/>
    </source>
</evidence>
<dbReference type="EMBL" id="WJBB01000001">
    <property type="protein sequence ID" value="MBC3795696.1"/>
    <property type="molecule type" value="Genomic_DNA"/>
</dbReference>
<evidence type="ECO:0000256" key="2">
    <source>
        <dbReference type="ARBA" id="ARBA00005046"/>
    </source>
</evidence>
<dbReference type="InterPro" id="IPR036425">
    <property type="entry name" value="MoaB/Mog-like_dom_sf"/>
</dbReference>
<evidence type="ECO:0000313" key="7">
    <source>
        <dbReference type="Proteomes" id="UP000653358"/>
    </source>
</evidence>
<evidence type="ECO:0000256" key="1">
    <source>
        <dbReference type="ARBA" id="ARBA00003487"/>
    </source>
</evidence>
<protein>
    <submittedName>
        <fullName evidence="6">Molybdopterin adenylyltransferase</fullName>
        <ecNumber evidence="6">2.7.7.75</ecNumber>
    </submittedName>
</protein>
<dbReference type="PANTHER" id="PTHR43764:SF1">
    <property type="entry name" value="MOLYBDOPTERIN MOLYBDOTRANSFERASE"/>
    <property type="match status" value="1"/>
</dbReference>
<gene>
    <name evidence="6" type="ORF">GH807_01345</name>
</gene>
<dbReference type="Gene3D" id="3.40.980.10">
    <property type="entry name" value="MoaB/Mog-like domain"/>
    <property type="match status" value="1"/>
</dbReference>
<dbReference type="SMART" id="SM00852">
    <property type="entry name" value="MoCF_biosynth"/>
    <property type="match status" value="1"/>
</dbReference>
<dbReference type="Proteomes" id="UP000653358">
    <property type="component" value="Unassembled WGS sequence"/>
</dbReference>
<evidence type="ECO:0000256" key="4">
    <source>
        <dbReference type="SAM" id="MobiDB-lite"/>
    </source>
</evidence>
<evidence type="ECO:0000259" key="5">
    <source>
        <dbReference type="SMART" id="SM00852"/>
    </source>
</evidence>
<dbReference type="RefSeq" id="WP_148601931.1">
    <property type="nucleotide sequence ID" value="NZ_RXYB01000001.1"/>
</dbReference>
<keyword evidence="6" id="KW-0808">Transferase</keyword>
<evidence type="ECO:0000256" key="3">
    <source>
        <dbReference type="ARBA" id="ARBA00023150"/>
    </source>
</evidence>
<comment type="caution">
    <text evidence="6">The sequence shown here is derived from an EMBL/GenBank/DDBJ whole genome shotgun (WGS) entry which is preliminary data.</text>
</comment>
<dbReference type="GO" id="GO:0061598">
    <property type="term" value="F:molybdopterin adenylyltransferase activity"/>
    <property type="evidence" value="ECO:0007669"/>
    <property type="project" value="UniProtKB-EC"/>
</dbReference>